<organism evidence="5 6">
    <name type="scientific">Porites evermanni</name>
    <dbReference type="NCBI Taxonomy" id="104178"/>
    <lineage>
        <taxon>Eukaryota</taxon>
        <taxon>Metazoa</taxon>
        <taxon>Cnidaria</taxon>
        <taxon>Anthozoa</taxon>
        <taxon>Hexacorallia</taxon>
        <taxon>Scleractinia</taxon>
        <taxon>Fungiina</taxon>
        <taxon>Poritidae</taxon>
        <taxon>Porites</taxon>
    </lineage>
</organism>
<sequence>MGEPWHASCFKCQHPGCTTHLEGKQFYQYGGKPYCVLHGAP</sequence>
<feature type="domain" description="LIM zinc-binding" evidence="4">
    <location>
        <begin position="1"/>
        <end position="35"/>
    </location>
</feature>
<dbReference type="Gene3D" id="2.10.110.10">
    <property type="entry name" value="Cysteine Rich Protein"/>
    <property type="match status" value="1"/>
</dbReference>
<dbReference type="InterPro" id="IPR001781">
    <property type="entry name" value="Znf_LIM"/>
</dbReference>
<accession>A0ABN8MF80</accession>
<evidence type="ECO:0000259" key="4">
    <source>
        <dbReference type="Pfam" id="PF00412"/>
    </source>
</evidence>
<evidence type="ECO:0000313" key="5">
    <source>
        <dbReference type="EMBL" id="CAH3027754.1"/>
    </source>
</evidence>
<evidence type="ECO:0000256" key="1">
    <source>
        <dbReference type="ARBA" id="ARBA00022723"/>
    </source>
</evidence>
<dbReference type="CDD" id="cd08368">
    <property type="entry name" value="LIM"/>
    <property type="match status" value="1"/>
</dbReference>
<keyword evidence="6" id="KW-1185">Reference proteome</keyword>
<proteinExistence type="predicted"/>
<reference evidence="5 6" key="1">
    <citation type="submission" date="2022-05" db="EMBL/GenBank/DDBJ databases">
        <authorList>
            <consortium name="Genoscope - CEA"/>
            <person name="William W."/>
        </authorList>
    </citation>
    <scope>NUCLEOTIDE SEQUENCE [LARGE SCALE GENOMIC DNA]</scope>
</reference>
<dbReference type="EMBL" id="CALNXI010000470">
    <property type="protein sequence ID" value="CAH3027754.1"/>
    <property type="molecule type" value="Genomic_DNA"/>
</dbReference>
<keyword evidence="1" id="KW-0479">Metal-binding</keyword>
<dbReference type="Pfam" id="PF00412">
    <property type="entry name" value="LIM"/>
    <property type="match status" value="1"/>
</dbReference>
<evidence type="ECO:0000256" key="2">
    <source>
        <dbReference type="ARBA" id="ARBA00022833"/>
    </source>
</evidence>
<protein>
    <recommendedName>
        <fullName evidence="4">LIM zinc-binding domain-containing protein</fullName>
    </recommendedName>
</protein>
<comment type="caution">
    <text evidence="5">The sequence shown here is derived from an EMBL/GenBank/DDBJ whole genome shotgun (WGS) entry which is preliminary data.</text>
</comment>
<gene>
    <name evidence="5" type="ORF">PEVE_00032335</name>
</gene>
<keyword evidence="3" id="KW-0440">LIM domain</keyword>
<evidence type="ECO:0000313" key="6">
    <source>
        <dbReference type="Proteomes" id="UP001159427"/>
    </source>
</evidence>
<keyword evidence="2" id="KW-0862">Zinc</keyword>
<name>A0ABN8MF80_9CNID</name>
<evidence type="ECO:0000256" key="3">
    <source>
        <dbReference type="ARBA" id="ARBA00023038"/>
    </source>
</evidence>
<dbReference type="Proteomes" id="UP001159427">
    <property type="component" value="Unassembled WGS sequence"/>
</dbReference>